<dbReference type="Proteomes" id="UP000430670">
    <property type="component" value="Unassembled WGS sequence"/>
</dbReference>
<keyword evidence="2" id="KW-1185">Reference proteome</keyword>
<accession>A0A6I3SBL7</accession>
<dbReference type="SUPFAM" id="SSF53335">
    <property type="entry name" value="S-adenosyl-L-methionine-dependent methyltransferases"/>
    <property type="match status" value="1"/>
</dbReference>
<dbReference type="EMBL" id="WNKU01000001">
    <property type="protein sequence ID" value="MTV47503.1"/>
    <property type="molecule type" value="Genomic_DNA"/>
</dbReference>
<dbReference type="PIRSF" id="PIRSF018637">
    <property type="entry name" value="TrmK"/>
    <property type="match status" value="1"/>
</dbReference>
<dbReference type="GO" id="GO:0160105">
    <property type="term" value="F:tRNA (adenine(22)-N1)-methyltransferase activity"/>
    <property type="evidence" value="ECO:0007669"/>
    <property type="project" value="InterPro"/>
</dbReference>
<sequence length="259" mass="28582">MPELSPRLQRLAEAVPQGSVLADIGTDHAYLPVYLVKKGIIPRAIGVEVHPGPLEAAKQHVIAFRVSEQIDIRPGDGLAPLQPEEVQAITIAGMGGGTIQSILEAGEKTGKLTGVSRLVLQPLEGAKELRQWLSGHGWSFVEEDLVAEGHRIYEVIVVDKNIKSEPMTMTILSGTASPETSSLGISFSEDVIWELGPLLLLNRHPLLIQVVVRLLERERRALEGLQRARNRDESMVEKKRMRVEELERVRVWLSPVLGS</sequence>
<comment type="caution">
    <text evidence="1">The sequence shown here is derived from an EMBL/GenBank/DDBJ whole genome shotgun (WGS) entry which is preliminary data.</text>
</comment>
<dbReference type="Gene3D" id="3.40.50.150">
    <property type="entry name" value="Vaccinia Virus protein VP39"/>
    <property type="match status" value="1"/>
</dbReference>
<dbReference type="InterPro" id="IPR006901">
    <property type="entry name" value="TrmK"/>
</dbReference>
<dbReference type="AlphaFoldDB" id="A0A6I3SBL7"/>
<name>A0A6I3SBL7_HELMO</name>
<organism evidence="1 2">
    <name type="scientific">Heliobacterium mobile</name>
    <name type="common">Heliobacillus mobilis</name>
    <dbReference type="NCBI Taxonomy" id="28064"/>
    <lineage>
        <taxon>Bacteria</taxon>
        <taxon>Bacillati</taxon>
        <taxon>Bacillota</taxon>
        <taxon>Clostridia</taxon>
        <taxon>Eubacteriales</taxon>
        <taxon>Heliobacteriaceae</taxon>
        <taxon>Heliobacterium</taxon>
    </lineage>
</organism>
<keyword evidence="1" id="KW-0489">Methyltransferase</keyword>
<dbReference type="InterPro" id="IPR029063">
    <property type="entry name" value="SAM-dependent_MTases_sf"/>
</dbReference>
<evidence type="ECO:0000313" key="2">
    <source>
        <dbReference type="Proteomes" id="UP000430670"/>
    </source>
</evidence>
<dbReference type="PANTHER" id="PTHR38451">
    <property type="entry name" value="TRNA (ADENINE(22)-N(1))-METHYLTRANSFERASE"/>
    <property type="match status" value="1"/>
</dbReference>
<protein>
    <submittedName>
        <fullName evidence="1">SAM-dependent methyltransferase</fullName>
    </submittedName>
</protein>
<evidence type="ECO:0000313" key="1">
    <source>
        <dbReference type="EMBL" id="MTV47503.1"/>
    </source>
</evidence>
<dbReference type="GO" id="GO:0032259">
    <property type="term" value="P:methylation"/>
    <property type="evidence" value="ECO:0007669"/>
    <property type="project" value="UniProtKB-KW"/>
</dbReference>
<dbReference type="PANTHER" id="PTHR38451:SF1">
    <property type="entry name" value="TRNA (ADENINE(22)-N(1))-METHYLTRANSFERASE"/>
    <property type="match status" value="1"/>
</dbReference>
<gene>
    <name evidence="1" type="ORF">GJ688_00740</name>
</gene>
<dbReference type="OrthoDB" id="5881184at2"/>
<dbReference type="Pfam" id="PF12847">
    <property type="entry name" value="Methyltransf_18"/>
    <property type="match status" value="1"/>
</dbReference>
<reference evidence="1 2" key="1">
    <citation type="submission" date="2019-11" db="EMBL/GenBank/DDBJ databases">
        <title>Whole-genome sequence of a the green, strictly anaerobic photosynthetic bacterium Heliobacillus mobilis DSM 6151.</title>
        <authorList>
            <person name="Kyndt J.A."/>
            <person name="Meyer T.E."/>
        </authorList>
    </citation>
    <scope>NUCLEOTIDE SEQUENCE [LARGE SCALE GENOMIC DNA]</scope>
    <source>
        <strain evidence="1 2">DSM 6151</strain>
    </source>
</reference>
<dbReference type="RefSeq" id="WP_155474620.1">
    <property type="nucleotide sequence ID" value="NZ_WNKU01000001.1"/>
</dbReference>
<proteinExistence type="predicted"/>
<keyword evidence="1" id="KW-0808">Transferase</keyword>